<evidence type="ECO:0000313" key="2">
    <source>
        <dbReference type="Proteomes" id="UP000228635"/>
    </source>
</evidence>
<accession>A0A2M6WJB4</accession>
<gene>
    <name evidence="1" type="ORF">COU08_00255</name>
</gene>
<dbReference type="Proteomes" id="UP000228635">
    <property type="component" value="Unassembled WGS sequence"/>
</dbReference>
<comment type="caution">
    <text evidence="1">The sequence shown here is derived from an EMBL/GenBank/DDBJ whole genome shotgun (WGS) entry which is preliminary data.</text>
</comment>
<dbReference type="AlphaFoldDB" id="A0A2M6WJB4"/>
<evidence type="ECO:0000313" key="1">
    <source>
        <dbReference type="EMBL" id="PIT92867.1"/>
    </source>
</evidence>
<dbReference type="SUPFAM" id="SSF53474">
    <property type="entry name" value="alpha/beta-Hydrolases"/>
    <property type="match status" value="1"/>
</dbReference>
<evidence type="ECO:0008006" key="3">
    <source>
        <dbReference type="Google" id="ProtNLM"/>
    </source>
</evidence>
<dbReference type="EMBL" id="PFBA01000003">
    <property type="protein sequence ID" value="PIT92867.1"/>
    <property type="molecule type" value="Genomic_DNA"/>
</dbReference>
<reference evidence="2" key="1">
    <citation type="submission" date="2017-09" db="EMBL/GenBank/DDBJ databases">
        <title>Depth-based differentiation of microbial function through sediment-hosted aquifers and enrichment of novel symbionts in the deep terrestrial subsurface.</title>
        <authorList>
            <person name="Probst A.J."/>
            <person name="Ladd B."/>
            <person name="Jarett J.K."/>
            <person name="Geller-Mcgrath D.E."/>
            <person name="Sieber C.M.K."/>
            <person name="Emerson J.B."/>
            <person name="Anantharaman K."/>
            <person name="Thomas B.C."/>
            <person name="Malmstrom R."/>
            <person name="Stieglmeier M."/>
            <person name="Klingl A."/>
            <person name="Woyke T."/>
            <person name="Ryan C.M."/>
            <person name="Banfield J.F."/>
        </authorList>
    </citation>
    <scope>NUCLEOTIDE SEQUENCE [LARGE SCALE GENOMIC DNA]</scope>
</reference>
<protein>
    <recommendedName>
        <fullName evidence="3">DUF676 domain-containing protein</fullName>
    </recommendedName>
</protein>
<name>A0A2M6WJB4_9BACT</name>
<sequence>MATCRPNAFGTYHFEGLPDGEYDIGAFYRIPDVLPSGARLVHENSGRGWRHSSHVFQPHDTDTKPDLTVTPTGLTPCKIDIVFPWPTLLLHGFVRAAGSSGPEHFEYLQPYLSGLPYLAQLQEPRKGVIPLVPDMGRGTYQEYWDRLSGLLPEIMDLFPCSTRFNVVAYSQGGLVARLLIHNSGLNENVEKVIQVATPNRGMCVAADAGHPEVSQTAMDQFNVDIPSGRGVPFYLLAGTLFIDFPFLENDCLQLDPPSDSVVSVSSVLHLESLPGYDVLGHSCVPALHASLRRLNLEALGILAPEYILRDIQQWIVNPTPGNTGLCEE</sequence>
<organism evidence="1 2">
    <name type="scientific">Candidatus Harrisonbacteria bacterium CG10_big_fil_rev_8_21_14_0_10_42_17</name>
    <dbReference type="NCBI Taxonomy" id="1974584"/>
    <lineage>
        <taxon>Bacteria</taxon>
        <taxon>Candidatus Harrisoniibacteriota</taxon>
    </lineage>
</organism>
<dbReference type="InterPro" id="IPR029058">
    <property type="entry name" value="AB_hydrolase_fold"/>
</dbReference>
<dbReference type="Gene3D" id="3.40.50.1820">
    <property type="entry name" value="alpha/beta hydrolase"/>
    <property type="match status" value="1"/>
</dbReference>
<proteinExistence type="predicted"/>
<dbReference type="Pfam" id="PF02089">
    <property type="entry name" value="Palm_thioest"/>
    <property type="match status" value="1"/>
</dbReference>